<organism evidence="3 4">
    <name type="scientific">Actinomycetospora endophytica</name>
    <dbReference type="NCBI Taxonomy" id="2291215"/>
    <lineage>
        <taxon>Bacteria</taxon>
        <taxon>Bacillati</taxon>
        <taxon>Actinomycetota</taxon>
        <taxon>Actinomycetes</taxon>
        <taxon>Pseudonocardiales</taxon>
        <taxon>Pseudonocardiaceae</taxon>
        <taxon>Actinomycetospora</taxon>
    </lineage>
</organism>
<dbReference type="InterPro" id="IPR015168">
    <property type="entry name" value="SsuA/THI5"/>
</dbReference>
<accession>A0ABS8PI66</accession>
<evidence type="ECO:0000259" key="2">
    <source>
        <dbReference type="Pfam" id="PF09084"/>
    </source>
</evidence>
<dbReference type="Pfam" id="PF09084">
    <property type="entry name" value="NMT1"/>
    <property type="match status" value="1"/>
</dbReference>
<dbReference type="EMBL" id="JAJNDB010000010">
    <property type="protein sequence ID" value="MCD2197955.1"/>
    <property type="molecule type" value="Genomic_DNA"/>
</dbReference>
<keyword evidence="1" id="KW-0732">Signal</keyword>
<dbReference type="PANTHER" id="PTHR30024:SF42">
    <property type="entry name" value="ALIPHATIC SULFONATES-BINDING PROTEIN-RELATED"/>
    <property type="match status" value="1"/>
</dbReference>
<sequence length="320" mass="32808">MIRLLRRAAVPVLLLLALTACSSGGSGTPTLRVGIIVTGSGQGYGVESYAASQGVLQRHLKDTGIGDVAFTSFPNGPNLNQALKGGSLDMGVLGDTPAVSGRAANLPTQLSGVSLRGQDAWLIAGRGITSLNDLRGKTVATQQGSYMHRYLVGLLQQAGLASQVKITFLLTNSAQQALDKGDIAAYAAPVPVAPQLASKGYAVIDKASAHPGLPGNSYITIGNDAATKYPQLAQAWNAAIAETAAGIAKDPSDYQAWAAKISGLPQAIIAQSYPAAEFGNPAITPTDVTTARTTLDFLVSQQLASAPFDVGSWVAPGGRA</sequence>
<evidence type="ECO:0000313" key="4">
    <source>
        <dbReference type="Proteomes" id="UP001199469"/>
    </source>
</evidence>
<feature type="signal peptide" evidence="1">
    <location>
        <begin position="1"/>
        <end position="22"/>
    </location>
</feature>
<keyword evidence="4" id="KW-1185">Reference proteome</keyword>
<dbReference type="SUPFAM" id="SSF53850">
    <property type="entry name" value="Periplasmic binding protein-like II"/>
    <property type="match status" value="1"/>
</dbReference>
<dbReference type="RefSeq" id="WP_230740443.1">
    <property type="nucleotide sequence ID" value="NZ_JAJNDB010000010.1"/>
</dbReference>
<dbReference type="PROSITE" id="PS51257">
    <property type="entry name" value="PROKAR_LIPOPROTEIN"/>
    <property type="match status" value="1"/>
</dbReference>
<comment type="caution">
    <text evidence="3">The sequence shown here is derived from an EMBL/GenBank/DDBJ whole genome shotgun (WGS) entry which is preliminary data.</text>
</comment>
<protein>
    <submittedName>
        <fullName evidence="3">Transporter substrate-binding domain-containing protein</fullName>
    </submittedName>
</protein>
<reference evidence="3 4" key="1">
    <citation type="submission" date="2021-11" db="EMBL/GenBank/DDBJ databases">
        <title>Draft genome sequence of Actinomycetospora sp. SF1 isolated from the rhizosphere soil.</title>
        <authorList>
            <person name="Duangmal K."/>
            <person name="Chantavorakit T."/>
        </authorList>
    </citation>
    <scope>NUCLEOTIDE SEQUENCE [LARGE SCALE GENOMIC DNA]</scope>
    <source>
        <strain evidence="3 4">TBRC 5722</strain>
    </source>
</reference>
<dbReference type="Proteomes" id="UP001199469">
    <property type="component" value="Unassembled WGS sequence"/>
</dbReference>
<gene>
    <name evidence="3" type="ORF">LQ327_31750</name>
</gene>
<dbReference type="Gene3D" id="3.40.190.10">
    <property type="entry name" value="Periplasmic binding protein-like II"/>
    <property type="match status" value="2"/>
</dbReference>
<evidence type="ECO:0000256" key="1">
    <source>
        <dbReference type="SAM" id="SignalP"/>
    </source>
</evidence>
<feature type="domain" description="SsuA/THI5-like" evidence="2">
    <location>
        <begin position="67"/>
        <end position="252"/>
    </location>
</feature>
<feature type="chain" id="PRO_5045090504" evidence="1">
    <location>
        <begin position="23"/>
        <end position="320"/>
    </location>
</feature>
<proteinExistence type="predicted"/>
<name>A0ABS8PI66_9PSEU</name>
<evidence type="ECO:0000313" key="3">
    <source>
        <dbReference type="EMBL" id="MCD2197955.1"/>
    </source>
</evidence>
<dbReference type="PANTHER" id="PTHR30024">
    <property type="entry name" value="ALIPHATIC SULFONATES-BINDING PROTEIN-RELATED"/>
    <property type="match status" value="1"/>
</dbReference>